<dbReference type="GO" id="GO:0000981">
    <property type="term" value="F:DNA-binding transcription factor activity, RNA polymerase II-specific"/>
    <property type="evidence" value="ECO:0007669"/>
    <property type="project" value="TreeGrafter"/>
</dbReference>
<dbReference type="InterPro" id="IPR000679">
    <property type="entry name" value="Znf_GATA"/>
</dbReference>
<dbReference type="InterPro" id="IPR013088">
    <property type="entry name" value="Znf_NHR/GATA"/>
</dbReference>
<keyword evidence="5" id="KW-0539">Nucleus</keyword>
<feature type="region of interest" description="Disordered" evidence="7">
    <location>
        <begin position="289"/>
        <end position="343"/>
    </location>
</feature>
<feature type="compositionally biased region" description="Low complexity" evidence="7">
    <location>
        <begin position="384"/>
        <end position="396"/>
    </location>
</feature>
<protein>
    <recommendedName>
        <fullName evidence="8">GATA-type domain-containing protein</fullName>
    </recommendedName>
</protein>
<keyword evidence="10" id="KW-1185">Reference proteome</keyword>
<reference evidence="9 10" key="1">
    <citation type="submission" date="2023-10" db="EMBL/GenBank/DDBJ databases">
        <title>Draft Genome Sequence of Candida saopaulonensis from a very Premature Infant with Sepsis.</title>
        <authorList>
            <person name="Ning Y."/>
            <person name="Dai R."/>
            <person name="Xiao M."/>
            <person name="Xu Y."/>
            <person name="Yan Q."/>
            <person name="Zhang L."/>
        </authorList>
    </citation>
    <scope>NUCLEOTIDE SEQUENCE [LARGE SCALE GENOMIC DNA]</scope>
    <source>
        <strain evidence="9 10">19XY460</strain>
    </source>
</reference>
<evidence type="ECO:0000256" key="5">
    <source>
        <dbReference type="ARBA" id="ARBA00023242"/>
    </source>
</evidence>
<evidence type="ECO:0000256" key="6">
    <source>
        <dbReference type="PROSITE-ProRule" id="PRU00094"/>
    </source>
</evidence>
<feature type="compositionally biased region" description="Polar residues" evidence="7">
    <location>
        <begin position="304"/>
        <end position="316"/>
    </location>
</feature>
<dbReference type="SUPFAM" id="SSF57716">
    <property type="entry name" value="Glucocorticoid receptor-like (DNA-binding domain)"/>
    <property type="match status" value="1"/>
</dbReference>
<dbReference type="GO" id="GO:0000978">
    <property type="term" value="F:RNA polymerase II cis-regulatory region sequence-specific DNA binding"/>
    <property type="evidence" value="ECO:0007669"/>
    <property type="project" value="TreeGrafter"/>
</dbReference>
<name>A0AAX4HC97_9ASCO</name>
<dbReference type="AlphaFoldDB" id="A0AAX4HC97"/>
<dbReference type="GO" id="GO:0005634">
    <property type="term" value="C:nucleus"/>
    <property type="evidence" value="ECO:0007669"/>
    <property type="project" value="UniProtKB-SubCell"/>
</dbReference>
<comment type="subcellular location">
    <subcellularLocation>
        <location evidence="1">Nucleus</location>
    </subcellularLocation>
</comment>
<feature type="region of interest" description="Disordered" evidence="7">
    <location>
        <begin position="431"/>
        <end position="506"/>
    </location>
</feature>
<feature type="compositionally biased region" description="Polar residues" evidence="7">
    <location>
        <begin position="367"/>
        <end position="376"/>
    </location>
</feature>
<evidence type="ECO:0000256" key="7">
    <source>
        <dbReference type="SAM" id="MobiDB-lite"/>
    </source>
</evidence>
<dbReference type="Pfam" id="PF00320">
    <property type="entry name" value="GATA"/>
    <property type="match status" value="1"/>
</dbReference>
<dbReference type="RefSeq" id="XP_062877777.1">
    <property type="nucleotide sequence ID" value="XM_063021707.1"/>
</dbReference>
<dbReference type="KEGG" id="asau:88173772"/>
<evidence type="ECO:0000256" key="1">
    <source>
        <dbReference type="ARBA" id="ARBA00004123"/>
    </source>
</evidence>
<dbReference type="Proteomes" id="UP001338582">
    <property type="component" value="Chromosome 3"/>
</dbReference>
<feature type="compositionally biased region" description="Low complexity" evidence="7">
    <location>
        <begin position="126"/>
        <end position="156"/>
    </location>
</feature>
<dbReference type="PROSITE" id="PS50114">
    <property type="entry name" value="GATA_ZN_FINGER_2"/>
    <property type="match status" value="1"/>
</dbReference>
<evidence type="ECO:0000256" key="4">
    <source>
        <dbReference type="ARBA" id="ARBA00022833"/>
    </source>
</evidence>
<dbReference type="GO" id="GO:0045944">
    <property type="term" value="P:positive regulation of transcription by RNA polymerase II"/>
    <property type="evidence" value="ECO:0007669"/>
    <property type="project" value="TreeGrafter"/>
</dbReference>
<feature type="region of interest" description="Disordered" evidence="7">
    <location>
        <begin position="90"/>
        <end position="162"/>
    </location>
</feature>
<feature type="compositionally biased region" description="Polar residues" evidence="7">
    <location>
        <begin position="91"/>
        <end position="101"/>
    </location>
</feature>
<dbReference type="Gene3D" id="3.30.50.10">
    <property type="entry name" value="Erythroid Transcription Factor GATA-1, subunit A"/>
    <property type="match status" value="1"/>
</dbReference>
<feature type="compositionally biased region" description="Low complexity" evidence="7">
    <location>
        <begin position="436"/>
        <end position="447"/>
    </location>
</feature>
<evidence type="ECO:0000256" key="3">
    <source>
        <dbReference type="ARBA" id="ARBA00022771"/>
    </source>
</evidence>
<dbReference type="PROSITE" id="PS00344">
    <property type="entry name" value="GATA_ZN_FINGER_1"/>
    <property type="match status" value="1"/>
</dbReference>
<dbReference type="GO" id="GO:0008270">
    <property type="term" value="F:zinc ion binding"/>
    <property type="evidence" value="ECO:0007669"/>
    <property type="project" value="UniProtKB-KW"/>
</dbReference>
<evidence type="ECO:0000256" key="2">
    <source>
        <dbReference type="ARBA" id="ARBA00022723"/>
    </source>
</evidence>
<keyword evidence="4" id="KW-0862">Zinc</keyword>
<gene>
    <name evidence="9" type="ORF">PUMCH_002708</name>
</gene>
<feature type="compositionally biased region" description="Low complexity" evidence="7">
    <location>
        <begin position="476"/>
        <end position="498"/>
    </location>
</feature>
<dbReference type="CDD" id="cd00202">
    <property type="entry name" value="ZnF_GATA"/>
    <property type="match status" value="1"/>
</dbReference>
<dbReference type="Pfam" id="PF25026">
    <property type="entry name" value="Asd-4"/>
    <property type="match status" value="1"/>
</dbReference>
<dbReference type="EMBL" id="CP138896">
    <property type="protein sequence ID" value="WPK25395.1"/>
    <property type="molecule type" value="Genomic_DNA"/>
</dbReference>
<evidence type="ECO:0000313" key="9">
    <source>
        <dbReference type="EMBL" id="WPK25395.1"/>
    </source>
</evidence>
<keyword evidence="2" id="KW-0479">Metal-binding</keyword>
<dbReference type="PRINTS" id="PR00619">
    <property type="entry name" value="GATAZNFINGER"/>
</dbReference>
<dbReference type="FunFam" id="3.30.50.10:FF:000007">
    <property type="entry name" value="Nitrogen regulatory AreA, N-terminal"/>
    <property type="match status" value="1"/>
</dbReference>
<dbReference type="PANTHER" id="PTHR10071:SF281">
    <property type="entry name" value="BOX A-BINDING FACTOR-RELATED"/>
    <property type="match status" value="1"/>
</dbReference>
<feature type="region of interest" description="Disordered" evidence="7">
    <location>
        <begin position="356"/>
        <end position="406"/>
    </location>
</feature>
<organism evidence="9 10">
    <name type="scientific">Australozyma saopauloensis</name>
    <dbReference type="NCBI Taxonomy" id="291208"/>
    <lineage>
        <taxon>Eukaryota</taxon>
        <taxon>Fungi</taxon>
        <taxon>Dikarya</taxon>
        <taxon>Ascomycota</taxon>
        <taxon>Saccharomycotina</taxon>
        <taxon>Pichiomycetes</taxon>
        <taxon>Metschnikowiaceae</taxon>
        <taxon>Australozyma</taxon>
    </lineage>
</organism>
<dbReference type="GO" id="GO:0000122">
    <property type="term" value="P:negative regulation of transcription by RNA polymerase II"/>
    <property type="evidence" value="ECO:0007669"/>
    <property type="project" value="TreeGrafter"/>
</dbReference>
<dbReference type="InterPro" id="IPR056998">
    <property type="entry name" value="Asd-4/GZF3_helical"/>
</dbReference>
<proteinExistence type="predicted"/>
<dbReference type="SMART" id="SM00401">
    <property type="entry name" value="ZnF_GATA"/>
    <property type="match status" value="1"/>
</dbReference>
<feature type="domain" description="GATA-type" evidence="8">
    <location>
        <begin position="40"/>
        <end position="87"/>
    </location>
</feature>
<keyword evidence="3 6" id="KW-0863">Zinc-finger</keyword>
<feature type="compositionally biased region" description="Basic and acidic residues" evidence="7">
    <location>
        <begin position="106"/>
        <end position="120"/>
    </location>
</feature>
<accession>A0AAX4HC97</accession>
<evidence type="ECO:0000259" key="8">
    <source>
        <dbReference type="PROSITE" id="PS50114"/>
    </source>
</evidence>
<dbReference type="PANTHER" id="PTHR10071">
    <property type="entry name" value="TRANSCRIPTION FACTOR GATA FAMILY MEMBER"/>
    <property type="match status" value="1"/>
</dbReference>
<evidence type="ECO:0000313" key="10">
    <source>
        <dbReference type="Proteomes" id="UP001338582"/>
    </source>
</evidence>
<sequence length="591" mass="62289">MSEIQRLPTINNPIHPNAKATTQINNGTTTTKSNISSPVCRNCKTQTTPLWRRDETGQVLCNACGLFLKLHGRARPISLKTDTIKLRNRIKQPNFNKSLGPNTPELKLKDVKNPSKDSPKPKKKSGNNSPMEGIYSSGSLKPLPLPGPSLGIQSPLQHNPTRIHYPGSTNLSQHLGRLPGTFPAQVQLLNYPSSTPTQFAPGLQRITSPLLLSTTLSMLNARSTPQTSSSAVNIKTIGAMGGLNGSAPHDHGQGALTDAQAAGALENMSNELGPSASFKGGVVGANGTSLIAPTGRKPHMESAGLSTPSSALSQNGHVPKFPALASSGRDSRQGNVIVSPSFGPQFHLQDTMVKAEPLDHPKPSLPPISSLTSRSPPGSLPQLTAASSVSSVPATPENGSIYGGKDQVGMVQNKPIENVLSAAASQGYSAPRMVSHSDSTGSSGSSGYPAAPGGNLSNQSGEQPPNSMKAGREGGADPNNGNTGNNGNNGNNPNNNPNNGGGANSNYQFSLLKTRISELELVNDLYRTRIMELEAMEQAARLREQSMRKRLDEFLMEQGQAGSASVLSDTMKILKREGDANDDSAKRQKQL</sequence>
<dbReference type="InterPro" id="IPR039355">
    <property type="entry name" value="Transcription_factor_GATA"/>
</dbReference>
<feature type="compositionally biased region" description="Polar residues" evidence="7">
    <location>
        <begin position="455"/>
        <end position="466"/>
    </location>
</feature>
<dbReference type="GeneID" id="88173772"/>